<dbReference type="PATRIC" id="fig|33050.5.peg.450"/>
<gene>
    <name evidence="5" type="ORF">AN936_02150</name>
</gene>
<protein>
    <recommendedName>
        <fullName evidence="2">asparagine synthase (glutamine-hydrolyzing)</fullName>
        <ecNumber evidence="2">6.3.5.4</ecNumber>
    </recommendedName>
</protein>
<dbReference type="OrthoDB" id="7053173at2"/>
<dbReference type="SUPFAM" id="SSF52402">
    <property type="entry name" value="Adenine nucleotide alpha hydrolases-like"/>
    <property type="match status" value="1"/>
</dbReference>
<dbReference type="EC" id="6.3.5.4" evidence="2"/>
<dbReference type="Pfam" id="PF00733">
    <property type="entry name" value="Asn_synthase"/>
    <property type="match status" value="1"/>
</dbReference>
<dbReference type="GO" id="GO:0004066">
    <property type="term" value="F:asparagine synthase (glutamine-hydrolyzing) activity"/>
    <property type="evidence" value="ECO:0007669"/>
    <property type="project" value="UniProtKB-EC"/>
</dbReference>
<evidence type="ECO:0000259" key="4">
    <source>
        <dbReference type="Pfam" id="PF00733"/>
    </source>
</evidence>
<dbReference type="InterPro" id="IPR014729">
    <property type="entry name" value="Rossmann-like_a/b/a_fold"/>
</dbReference>
<dbReference type="RefSeq" id="WP_054586705.1">
    <property type="nucleotide sequence ID" value="NZ_CP012700.1"/>
</dbReference>
<sequence length="570" mass="62158">MTGGFRIEIAFAEDGLRRRSQARGAADFSCGNVAVWSREPLQHVDARSIIIGRLFEKFSAVPPAIECPGQVLTAEKGRKLLTDFWGGYVFVHIGRNGAVTIFRDPSGALPCYVKREADGISIAGDITELASPGSGAVDLGEVARVLSSGDARGRRTCIEGIEELIAGECLAVADGKVALESWWTPWDHVTPRANKDFETFAEDLRNIVCGVAGTWSRCFSSILLGVSGGLDSSIVAAGAAPAARGLTCLTLFGPDADGDERRYALAMATHLGLNIREVQREIGDIDVGRASAPNHPWPIVPIGRQTNEAIHERLAREMPVDAYFTGNGGDAVLCSLRSTIPLLDRVLAEGPSARLGTTLRDICLLTGADRRTVLRHAWDRHRRHGGRHQIRFNAAGLQPDAARVARAAGATHPWLRPPRDILPGKTVHAAYLMRTQKSIELYPRAVSPPHVAPLISQPLMELCLSIPTWMWVSGGRNRAVARRAFDSALTSLVTARTSKGGPGGFDLLIYRRNRDRLHDRLRNGLLASEGIFDPALLDRAEDPTWRGVERIQRILEFAAAENWVRWWSGS</sequence>
<dbReference type="Gene3D" id="3.60.20.10">
    <property type="entry name" value="Glutamine Phosphoribosylpyrophosphate, subunit 1, domain 1"/>
    <property type="match status" value="1"/>
</dbReference>
<dbReference type="AlphaFoldDB" id="A0A0N9U2M0"/>
<dbReference type="Proteomes" id="UP000058074">
    <property type="component" value="Chromosome"/>
</dbReference>
<evidence type="ECO:0000256" key="2">
    <source>
        <dbReference type="ARBA" id="ARBA00012737"/>
    </source>
</evidence>
<proteinExistence type="predicted"/>
<feature type="domain" description="Asparagine synthetase" evidence="4">
    <location>
        <begin position="226"/>
        <end position="546"/>
    </location>
</feature>
<evidence type="ECO:0000313" key="6">
    <source>
        <dbReference type="Proteomes" id="UP000058074"/>
    </source>
</evidence>
<evidence type="ECO:0000256" key="3">
    <source>
        <dbReference type="ARBA" id="ARBA00048741"/>
    </source>
</evidence>
<dbReference type="SUPFAM" id="SSF56235">
    <property type="entry name" value="N-terminal nucleophile aminohydrolases (Ntn hydrolases)"/>
    <property type="match status" value="1"/>
</dbReference>
<dbReference type="InterPro" id="IPR029055">
    <property type="entry name" value="Ntn_hydrolases_N"/>
</dbReference>
<dbReference type="PANTHER" id="PTHR43284">
    <property type="entry name" value="ASPARAGINE SYNTHETASE (GLUTAMINE-HYDROLYZING)"/>
    <property type="match status" value="1"/>
</dbReference>
<evidence type="ECO:0000313" key="5">
    <source>
        <dbReference type="EMBL" id="ALH79216.1"/>
    </source>
</evidence>
<dbReference type="GO" id="GO:0005829">
    <property type="term" value="C:cytosol"/>
    <property type="evidence" value="ECO:0007669"/>
    <property type="project" value="TreeGrafter"/>
</dbReference>
<name>A0A0N9U2M0_SPHMC</name>
<comment type="pathway">
    <text evidence="1">Amino-acid biosynthesis; L-asparagine biosynthesis; L-asparagine from L-aspartate (L-Gln route): step 1/1.</text>
</comment>
<accession>A0A0N9U2M0</accession>
<comment type="catalytic activity">
    <reaction evidence="3">
        <text>L-aspartate + L-glutamine + ATP + H2O = L-asparagine + L-glutamate + AMP + diphosphate + H(+)</text>
        <dbReference type="Rhea" id="RHEA:12228"/>
        <dbReference type="ChEBI" id="CHEBI:15377"/>
        <dbReference type="ChEBI" id="CHEBI:15378"/>
        <dbReference type="ChEBI" id="CHEBI:29985"/>
        <dbReference type="ChEBI" id="CHEBI:29991"/>
        <dbReference type="ChEBI" id="CHEBI:30616"/>
        <dbReference type="ChEBI" id="CHEBI:33019"/>
        <dbReference type="ChEBI" id="CHEBI:58048"/>
        <dbReference type="ChEBI" id="CHEBI:58359"/>
        <dbReference type="ChEBI" id="CHEBI:456215"/>
        <dbReference type="EC" id="6.3.5.4"/>
    </reaction>
</comment>
<dbReference type="GO" id="GO:0006529">
    <property type="term" value="P:asparagine biosynthetic process"/>
    <property type="evidence" value="ECO:0007669"/>
    <property type="project" value="InterPro"/>
</dbReference>
<dbReference type="InterPro" id="IPR001962">
    <property type="entry name" value="Asn_synthase"/>
</dbReference>
<evidence type="ECO:0000256" key="1">
    <source>
        <dbReference type="ARBA" id="ARBA00005187"/>
    </source>
</evidence>
<dbReference type="Gene3D" id="3.40.50.620">
    <property type="entry name" value="HUPs"/>
    <property type="match status" value="1"/>
</dbReference>
<organism evidence="5 6">
    <name type="scientific">Sphingopyxis macrogoltabida</name>
    <name type="common">Sphingomonas macrogoltabidus</name>
    <dbReference type="NCBI Taxonomy" id="33050"/>
    <lineage>
        <taxon>Bacteria</taxon>
        <taxon>Pseudomonadati</taxon>
        <taxon>Pseudomonadota</taxon>
        <taxon>Alphaproteobacteria</taxon>
        <taxon>Sphingomonadales</taxon>
        <taxon>Sphingomonadaceae</taxon>
        <taxon>Sphingopyxis</taxon>
    </lineage>
</organism>
<reference evidence="5 6" key="1">
    <citation type="journal article" date="2015" name="Genome Announc.">
        <title>Complete Genome Sequence of Polypropylene Glycol- and Polyethylene Glycol-Degrading Sphingopyxis macrogoltabida Strain EY-1.</title>
        <authorList>
            <person name="Ohtsubo Y."/>
            <person name="Nagata Y."/>
            <person name="Numata M."/>
            <person name="Tsuchikane K."/>
            <person name="Hosoyama A."/>
            <person name="Yamazoe A."/>
            <person name="Tsuda M."/>
            <person name="Fujita N."/>
            <person name="Kawai F."/>
        </authorList>
    </citation>
    <scope>NUCLEOTIDE SEQUENCE [LARGE SCALE GENOMIC DNA]</scope>
    <source>
        <strain evidence="5 6">EY-1</strain>
    </source>
</reference>
<dbReference type="KEGG" id="smag:AN936_02150"/>
<dbReference type="InterPro" id="IPR051786">
    <property type="entry name" value="ASN_synthetase/amidase"/>
</dbReference>
<dbReference type="PANTHER" id="PTHR43284:SF1">
    <property type="entry name" value="ASPARAGINE SYNTHETASE"/>
    <property type="match status" value="1"/>
</dbReference>
<dbReference type="EMBL" id="CP012700">
    <property type="protein sequence ID" value="ALH79216.1"/>
    <property type="molecule type" value="Genomic_DNA"/>
</dbReference>